<dbReference type="RefSeq" id="WP_042530957.1">
    <property type="nucleotide sequence ID" value="NZ_CAXOIH010000028.1"/>
</dbReference>
<dbReference type="Proteomes" id="UP000040453">
    <property type="component" value="Unassembled WGS sequence"/>
</dbReference>
<sequence length="232" mass="26949">MSEEKLMMKALSMDIITAKMFTELHLSIIEAYGEKEGRKLVQQGLEAFGLKDAETMAQKATAEGQNHAFYEYLPQVVEEEEKYAELTTFARFSKMFAQISKQVVDKYEEEGEDVIRRAVERYGRKRGEGIAQRARANGLENNSDNYLKNYDMARSELFEVDTVHKENEVEQTFTYCPFGQQWADDDMGKYGILYCQVIDPSVAKGYNKNFEVVHDQYVLREGQCHFQFQMKE</sequence>
<evidence type="ECO:0008006" key="3">
    <source>
        <dbReference type="Google" id="ProtNLM"/>
    </source>
</evidence>
<evidence type="ECO:0000313" key="1">
    <source>
        <dbReference type="EMBL" id="CEI81669.1"/>
    </source>
</evidence>
<reference evidence="1 2" key="1">
    <citation type="submission" date="2014-11" db="EMBL/GenBank/DDBJ databases">
        <authorList>
            <person name="Urmite Genomes Urmite Genomes"/>
        </authorList>
    </citation>
    <scope>NUCLEOTIDE SEQUENCE [LARGE SCALE GENOMIC DNA]</scope>
    <source>
        <strain evidence="1 2">Oc5</strain>
    </source>
</reference>
<organism evidence="1 2">
    <name type="scientific">Oceanobacillus oncorhynchi</name>
    <dbReference type="NCBI Taxonomy" id="545501"/>
    <lineage>
        <taxon>Bacteria</taxon>
        <taxon>Bacillati</taxon>
        <taxon>Bacillota</taxon>
        <taxon>Bacilli</taxon>
        <taxon>Bacillales</taxon>
        <taxon>Bacillaceae</taxon>
        <taxon>Oceanobacillus</taxon>
    </lineage>
</organism>
<dbReference type="OrthoDB" id="1858124at2"/>
<dbReference type="InterPro" id="IPR026002">
    <property type="entry name" value="ATC_hydrolase-like"/>
</dbReference>
<protein>
    <recommendedName>
        <fullName evidence="3">L-2-amino-thiazoline-4-carboxylic acid hydrolase</fullName>
    </recommendedName>
</protein>
<name>A0A0A1MPI5_9BACI</name>
<proteinExistence type="predicted"/>
<accession>A0A0A1MPI5</accession>
<dbReference type="AlphaFoldDB" id="A0A0A1MPI5"/>
<keyword evidence="2" id="KW-1185">Reference proteome</keyword>
<dbReference type="EMBL" id="CDGG01000001">
    <property type="protein sequence ID" value="CEI81669.1"/>
    <property type="molecule type" value="Genomic_DNA"/>
</dbReference>
<dbReference type="STRING" id="545501.BN997_01504"/>
<evidence type="ECO:0000313" key="2">
    <source>
        <dbReference type="Proteomes" id="UP000040453"/>
    </source>
</evidence>
<dbReference type="Pfam" id="PF14196">
    <property type="entry name" value="ATC_hydrolase"/>
    <property type="match status" value="1"/>
</dbReference>
<gene>
    <name evidence="1" type="ORF">BN997_01504</name>
</gene>